<evidence type="ECO:0000259" key="1">
    <source>
        <dbReference type="Pfam" id="PF07872"/>
    </source>
</evidence>
<dbReference type="OrthoDB" id="2200170at2"/>
<evidence type="ECO:0000313" key="3">
    <source>
        <dbReference type="Proteomes" id="UP000288028"/>
    </source>
</evidence>
<name>A0A430B8U7_9ENTE</name>
<dbReference type="Proteomes" id="UP000288028">
    <property type="component" value="Unassembled WGS sequence"/>
</dbReference>
<dbReference type="InterPro" id="IPR012454">
    <property type="entry name" value="DUF1659"/>
</dbReference>
<reference evidence="2 3" key="1">
    <citation type="submission" date="2017-05" db="EMBL/GenBank/DDBJ databases">
        <title>Vagococcus spp. assemblies.</title>
        <authorList>
            <person name="Gulvik C.A."/>
        </authorList>
    </citation>
    <scope>NUCLEOTIDE SEQUENCE [LARGE SCALE GENOMIC DNA]</scope>
    <source>
        <strain evidence="2 3">SS1714</strain>
    </source>
</reference>
<organism evidence="2 3">
    <name type="scientific">Vagococcus carniphilus</name>
    <dbReference type="NCBI Taxonomy" id="218144"/>
    <lineage>
        <taxon>Bacteria</taxon>
        <taxon>Bacillati</taxon>
        <taxon>Bacillota</taxon>
        <taxon>Bacilli</taxon>
        <taxon>Lactobacillales</taxon>
        <taxon>Enterococcaceae</taxon>
        <taxon>Vagococcus</taxon>
    </lineage>
</organism>
<protein>
    <recommendedName>
        <fullName evidence="1">DUF1659 domain-containing protein</fullName>
    </recommendedName>
</protein>
<dbReference type="Pfam" id="PF07872">
    <property type="entry name" value="DUF1659"/>
    <property type="match status" value="1"/>
</dbReference>
<dbReference type="GeneID" id="95579927"/>
<comment type="caution">
    <text evidence="2">The sequence shown here is derived from an EMBL/GenBank/DDBJ whole genome shotgun (WGS) entry which is preliminary data.</text>
</comment>
<accession>A0A430B8U7</accession>
<keyword evidence="3" id="KW-1185">Reference proteome</keyword>
<feature type="domain" description="DUF1659" evidence="1">
    <location>
        <begin position="5"/>
        <end position="50"/>
    </location>
</feature>
<gene>
    <name evidence="2" type="ORF">CBF28_00610</name>
</gene>
<sequence length="69" mass="7808">MEPIFEGKKLELHYDNVGEEKARSQSLGNLKKKASNEDILAFGQLMGELAPEEESIKSLVTVEKQRFDI</sequence>
<dbReference type="RefSeq" id="WP_126790823.1">
    <property type="nucleotide sequence ID" value="NZ_CP060720.1"/>
</dbReference>
<evidence type="ECO:0000313" key="2">
    <source>
        <dbReference type="EMBL" id="RSU16719.1"/>
    </source>
</evidence>
<proteinExistence type="predicted"/>
<dbReference type="EMBL" id="NGKB01000001">
    <property type="protein sequence ID" value="RSU16719.1"/>
    <property type="molecule type" value="Genomic_DNA"/>
</dbReference>
<dbReference type="AlphaFoldDB" id="A0A430B8U7"/>